<evidence type="ECO:0008006" key="5">
    <source>
        <dbReference type="Google" id="ProtNLM"/>
    </source>
</evidence>
<name>A0A3S2MCP6_ORYJA</name>
<feature type="compositionally biased region" description="Polar residues" evidence="2">
    <location>
        <begin position="72"/>
        <end position="82"/>
    </location>
</feature>
<evidence type="ECO:0000256" key="2">
    <source>
        <dbReference type="SAM" id="MobiDB-lite"/>
    </source>
</evidence>
<accession>A0A3S2MCP6</accession>
<dbReference type="AlphaFoldDB" id="A0A3S2MCP6"/>
<evidence type="ECO:0000313" key="3">
    <source>
        <dbReference type="EMBL" id="RVE72820.1"/>
    </source>
</evidence>
<dbReference type="Pfam" id="PF15316">
    <property type="entry name" value="MDFI"/>
    <property type="match status" value="1"/>
</dbReference>
<protein>
    <recommendedName>
        <fullName evidence="5">MyoD family inhibitor domain-containing protein</fullName>
    </recommendedName>
</protein>
<reference evidence="3 4" key="1">
    <citation type="submission" date="2018-11" db="EMBL/GenBank/DDBJ databases">
        <authorList>
            <person name="Lopez-Roques C."/>
            <person name="Donnadieu C."/>
            <person name="Bouchez O."/>
            <person name="Klopp C."/>
            <person name="Cabau C."/>
            <person name="Zahm M."/>
        </authorList>
    </citation>
    <scope>NUCLEOTIDE SEQUENCE [LARGE SCALE GENOMIC DNA]</scope>
    <source>
        <strain evidence="3">RS831</strain>
        <tissue evidence="3">Whole body</tissue>
    </source>
</reference>
<keyword evidence="4" id="KW-1185">Reference proteome</keyword>
<reference evidence="3 4" key="2">
    <citation type="submission" date="2019-01" db="EMBL/GenBank/DDBJ databases">
        <title>A chromosome length genome reference of the Java medaka (oryzias javanicus).</title>
        <authorList>
            <person name="Herpin A."/>
            <person name="Takehana Y."/>
            <person name="Naruse K."/>
            <person name="Ansai S."/>
            <person name="Kawaguchi M."/>
        </authorList>
    </citation>
    <scope>NUCLEOTIDE SEQUENCE [LARGE SCALE GENOMIC DNA]</scope>
    <source>
        <strain evidence="3">RS831</strain>
        <tissue evidence="3">Whole body</tissue>
    </source>
</reference>
<comment type="similarity">
    <text evidence="1">Belongs to the MDFI family.</text>
</comment>
<dbReference type="EMBL" id="CM012441">
    <property type="protein sequence ID" value="RVE72820.1"/>
    <property type="molecule type" value="Genomic_DNA"/>
</dbReference>
<dbReference type="OrthoDB" id="8767764at2759"/>
<organism evidence="3 4">
    <name type="scientific">Oryzias javanicus</name>
    <name type="common">Javanese ricefish</name>
    <name type="synonym">Aplocheilus javanicus</name>
    <dbReference type="NCBI Taxonomy" id="123683"/>
    <lineage>
        <taxon>Eukaryota</taxon>
        <taxon>Metazoa</taxon>
        <taxon>Chordata</taxon>
        <taxon>Craniata</taxon>
        <taxon>Vertebrata</taxon>
        <taxon>Euteleostomi</taxon>
        <taxon>Actinopterygii</taxon>
        <taxon>Neopterygii</taxon>
        <taxon>Teleostei</taxon>
        <taxon>Neoteleostei</taxon>
        <taxon>Acanthomorphata</taxon>
        <taxon>Ovalentaria</taxon>
        <taxon>Atherinomorphae</taxon>
        <taxon>Beloniformes</taxon>
        <taxon>Adrianichthyidae</taxon>
        <taxon>Oryziinae</taxon>
        <taxon>Oryzias</taxon>
    </lineage>
</organism>
<proteinExistence type="inferred from homology"/>
<dbReference type="Proteomes" id="UP000283210">
    <property type="component" value="Chromosome 5"/>
</dbReference>
<dbReference type="GO" id="GO:0010468">
    <property type="term" value="P:regulation of gene expression"/>
    <property type="evidence" value="ECO:0007669"/>
    <property type="project" value="UniProtKB-ARBA"/>
</dbReference>
<evidence type="ECO:0000256" key="1">
    <source>
        <dbReference type="ARBA" id="ARBA00025778"/>
    </source>
</evidence>
<gene>
    <name evidence="3" type="ORF">OJAV_G00041760</name>
</gene>
<dbReference type="InterPro" id="IPR026134">
    <property type="entry name" value="MDFI/MDFIC"/>
</dbReference>
<feature type="region of interest" description="Disordered" evidence="2">
    <location>
        <begin position="71"/>
        <end position="91"/>
    </location>
</feature>
<sequence>MKLSPNVIMDEVQNSTVLNKTKYDLSKGNAHFYDSQNSRCAVRDDSLTGRTGSMTEIDSLSEFFSTEDTELSDTSVSQNTRKSVPDDNTKRGAKSIRSSCFVEQKQPTSLHILLPSSEEGCTIPEVSQSVTAIRTQGSQKTISAHTEPDGSDLCAAVLLACLFCRPLDCLLATFRGCNGCIWSFSSFLCGCEPSALQPLQDVFQSFSLCGCPGIRSLVCDCTPCSICLQATECLDLAMEISQMLNH</sequence>
<evidence type="ECO:0000313" key="4">
    <source>
        <dbReference type="Proteomes" id="UP000283210"/>
    </source>
</evidence>